<dbReference type="STRING" id="312017.I7MMF9"/>
<dbReference type="SUPFAM" id="SSF57903">
    <property type="entry name" value="FYVE/PHD zinc finger"/>
    <property type="match status" value="1"/>
</dbReference>
<dbReference type="SMART" id="SM00249">
    <property type="entry name" value="PHD"/>
    <property type="match status" value="1"/>
</dbReference>
<feature type="region of interest" description="Disordered" evidence="5">
    <location>
        <begin position="67"/>
        <end position="92"/>
    </location>
</feature>
<dbReference type="InterPro" id="IPR001965">
    <property type="entry name" value="Znf_PHD"/>
</dbReference>
<organism evidence="7 8">
    <name type="scientific">Tetrahymena thermophila (strain SB210)</name>
    <dbReference type="NCBI Taxonomy" id="312017"/>
    <lineage>
        <taxon>Eukaryota</taxon>
        <taxon>Sar</taxon>
        <taxon>Alveolata</taxon>
        <taxon>Ciliophora</taxon>
        <taxon>Intramacronucleata</taxon>
        <taxon>Oligohymenophorea</taxon>
        <taxon>Hymenostomatida</taxon>
        <taxon>Tetrahymenina</taxon>
        <taxon>Tetrahymenidae</taxon>
        <taxon>Tetrahymena</taxon>
    </lineage>
</organism>
<sequence length="855" mass="98408">MKKKKQSWGGLERKIYRIRLNQQNTQQISQQKNRENINSKGMISTSSEYTKRIALDSNNLFKFKAPRQAQHEEGDGMNAEILSSPSGGDESQEENLIIDQNLKNLKQTADKKCKNLNQTQEYISNNLKKGKKSITSSSQSALISKASDQHSNANQINVEEHLFQEEIEEDDIKANARQNDIYRMNNQHHQNRLNQINQLRAKEMNKRISIQSESTPAIGGDAQDQELDEFDNEMMEDIDMQDQRELQDVEDEELQEEDDDNDQEEQEEDDEEEDDDIEKENQEEEDEALSDEAIDEFSDQEDQSHDESISKKKGQNTSTNNAKSTPAKASKSSRKHSKKPGRKGHQGRGKHSESRNQNLTQAGLAHCGKRCYNQFCKFPFKGDLKRVKIKFTSEYVHLCQKCTERFKLKCFCLYCGQVYYDSNEGDGKVWIQCEDCQYWLHQECEKENGLHDIDNLIEDDSYKFYCMRCRDKNKPQQDKLQLNILKAKQQIAKTFQAQNGGLLESNNLNNLSNTPSSPSLQKQGKRQYKKYQQKEKPSTNIQKSKGKVSLASLQKQLNKPIFAPKPDQSENQKIQNQNSINISITHSSLNEQNAGEPKKYKKICTEDSKHSVQTQIQLNNKASPQVQNTTNNQSSTNSSDFYSASLFLKAKKQLQQTQQSTQHQNALSPFSLYKTDYSNTLFNEVSIGPLETHNSHDANNIQNNNPYSHHQRQRKEDQMNYVELPYKKQTAKENTTKRFYYHYSVLQELLTPLSISMTLAQEDINEDLQILRSLIVEGKKLTSEDNQSSQLNSHIEESQANFSSSSQYDSMHMKSSPQQLKGITEFINLTPVKRKNLNSDHNKLGNTNSPITQHN</sequence>
<proteinExistence type="predicted"/>
<evidence type="ECO:0000313" key="7">
    <source>
        <dbReference type="EMBL" id="EAS04779.3"/>
    </source>
</evidence>
<dbReference type="InParanoid" id="I7MMF9"/>
<feature type="domain" description="PHD-type" evidence="6">
    <location>
        <begin position="409"/>
        <end position="472"/>
    </location>
</feature>
<keyword evidence="3" id="KW-0862">Zinc</keyword>
<dbReference type="Proteomes" id="UP000009168">
    <property type="component" value="Unassembled WGS sequence"/>
</dbReference>
<feature type="region of interest" description="Disordered" evidence="5">
    <location>
        <begin position="783"/>
        <end position="815"/>
    </location>
</feature>
<dbReference type="KEGG" id="tet:TTHERM_00467280"/>
<feature type="compositionally biased region" description="Low complexity" evidence="5">
    <location>
        <begin position="627"/>
        <end position="638"/>
    </location>
</feature>
<dbReference type="AlphaFoldDB" id="I7MMF9"/>
<dbReference type="EMBL" id="GG662441">
    <property type="protein sequence ID" value="EAS04779.3"/>
    <property type="molecule type" value="Genomic_DNA"/>
</dbReference>
<dbReference type="GeneID" id="7839925"/>
<dbReference type="Gene3D" id="3.30.40.10">
    <property type="entry name" value="Zinc/RING finger domain, C3HC4 (zinc finger)"/>
    <property type="match status" value="1"/>
</dbReference>
<feature type="region of interest" description="Disordered" evidence="5">
    <location>
        <begin position="693"/>
        <end position="713"/>
    </location>
</feature>
<dbReference type="InterPro" id="IPR013083">
    <property type="entry name" value="Znf_RING/FYVE/PHD"/>
</dbReference>
<accession>I7MMF9</accession>
<name>I7MMF9_TETTS</name>
<feature type="compositionally biased region" description="Polar residues" evidence="5">
    <location>
        <begin position="844"/>
        <end position="855"/>
    </location>
</feature>
<keyword evidence="1" id="KW-0479">Metal-binding</keyword>
<keyword evidence="2 4" id="KW-0863">Zinc-finger</keyword>
<evidence type="ECO:0000256" key="1">
    <source>
        <dbReference type="ARBA" id="ARBA00022723"/>
    </source>
</evidence>
<feature type="region of interest" description="Disordered" evidence="5">
    <location>
        <begin position="618"/>
        <end position="638"/>
    </location>
</feature>
<dbReference type="PROSITE" id="PS50016">
    <property type="entry name" value="ZF_PHD_2"/>
    <property type="match status" value="1"/>
</dbReference>
<evidence type="ECO:0000259" key="6">
    <source>
        <dbReference type="PROSITE" id="PS50016"/>
    </source>
</evidence>
<feature type="compositionally biased region" description="Polar residues" evidence="5">
    <location>
        <begin position="784"/>
        <end position="815"/>
    </location>
</feature>
<evidence type="ECO:0000256" key="4">
    <source>
        <dbReference type="PROSITE-ProRule" id="PRU00146"/>
    </source>
</evidence>
<protein>
    <recommendedName>
        <fullName evidence="6">PHD-type domain-containing protein</fullName>
    </recommendedName>
</protein>
<reference evidence="8" key="1">
    <citation type="journal article" date="2006" name="PLoS Biol.">
        <title>Macronuclear genome sequence of the ciliate Tetrahymena thermophila, a model eukaryote.</title>
        <authorList>
            <person name="Eisen J.A."/>
            <person name="Coyne R.S."/>
            <person name="Wu M."/>
            <person name="Wu D."/>
            <person name="Thiagarajan M."/>
            <person name="Wortman J.R."/>
            <person name="Badger J.H."/>
            <person name="Ren Q."/>
            <person name="Amedeo P."/>
            <person name="Jones K.M."/>
            <person name="Tallon L.J."/>
            <person name="Delcher A.L."/>
            <person name="Salzberg S.L."/>
            <person name="Silva J.C."/>
            <person name="Haas B.J."/>
            <person name="Majoros W.H."/>
            <person name="Farzad M."/>
            <person name="Carlton J.M."/>
            <person name="Smith R.K. Jr."/>
            <person name="Garg J."/>
            <person name="Pearlman R.E."/>
            <person name="Karrer K.M."/>
            <person name="Sun L."/>
            <person name="Manning G."/>
            <person name="Elde N.C."/>
            <person name="Turkewitz A.P."/>
            <person name="Asai D.J."/>
            <person name="Wilkes D.E."/>
            <person name="Wang Y."/>
            <person name="Cai H."/>
            <person name="Collins K."/>
            <person name="Stewart B.A."/>
            <person name="Lee S.R."/>
            <person name="Wilamowska K."/>
            <person name="Weinberg Z."/>
            <person name="Ruzzo W.L."/>
            <person name="Wloga D."/>
            <person name="Gaertig J."/>
            <person name="Frankel J."/>
            <person name="Tsao C.-C."/>
            <person name="Gorovsky M.A."/>
            <person name="Keeling P.J."/>
            <person name="Waller R.F."/>
            <person name="Patron N.J."/>
            <person name="Cherry J.M."/>
            <person name="Stover N.A."/>
            <person name="Krieger C.J."/>
            <person name="del Toro C."/>
            <person name="Ryder H.F."/>
            <person name="Williamson S.C."/>
            <person name="Barbeau R.A."/>
            <person name="Hamilton E.P."/>
            <person name="Orias E."/>
        </authorList>
    </citation>
    <scope>NUCLEOTIDE SEQUENCE [LARGE SCALE GENOMIC DNA]</scope>
    <source>
        <strain evidence="8">SB210</strain>
    </source>
</reference>
<evidence type="ECO:0000313" key="8">
    <source>
        <dbReference type="Proteomes" id="UP000009168"/>
    </source>
</evidence>
<feature type="region of interest" description="Disordered" evidence="5">
    <location>
        <begin position="836"/>
        <end position="855"/>
    </location>
</feature>
<evidence type="ECO:0000256" key="5">
    <source>
        <dbReference type="SAM" id="MobiDB-lite"/>
    </source>
</evidence>
<feature type="region of interest" description="Disordered" evidence="5">
    <location>
        <begin position="248"/>
        <end position="356"/>
    </location>
</feature>
<dbReference type="GO" id="GO:0008270">
    <property type="term" value="F:zinc ion binding"/>
    <property type="evidence" value="ECO:0007669"/>
    <property type="project" value="UniProtKB-KW"/>
</dbReference>
<dbReference type="OrthoDB" id="308383at2759"/>
<dbReference type="RefSeq" id="XP_001025024.3">
    <property type="nucleotide sequence ID" value="XM_001025024.3"/>
</dbReference>
<keyword evidence="8" id="KW-1185">Reference proteome</keyword>
<gene>
    <name evidence="7" type="ORF">TTHERM_00467280</name>
</gene>
<feature type="compositionally biased region" description="Low complexity" evidence="5">
    <location>
        <begin position="504"/>
        <end position="522"/>
    </location>
</feature>
<feature type="compositionally biased region" description="Acidic residues" evidence="5">
    <location>
        <begin position="248"/>
        <end position="301"/>
    </location>
</feature>
<feature type="compositionally biased region" description="Polar residues" evidence="5">
    <location>
        <begin position="697"/>
        <end position="708"/>
    </location>
</feature>
<dbReference type="InterPro" id="IPR011011">
    <property type="entry name" value="Znf_FYVE_PHD"/>
</dbReference>
<dbReference type="InterPro" id="IPR019787">
    <property type="entry name" value="Znf_PHD-finger"/>
</dbReference>
<dbReference type="CDD" id="cd15615">
    <property type="entry name" value="PHD_ARID4_like"/>
    <property type="match status" value="1"/>
</dbReference>
<evidence type="ECO:0000256" key="3">
    <source>
        <dbReference type="ARBA" id="ARBA00022833"/>
    </source>
</evidence>
<feature type="compositionally biased region" description="Basic residues" evidence="5">
    <location>
        <begin position="331"/>
        <end position="349"/>
    </location>
</feature>
<feature type="region of interest" description="Disordered" evidence="5">
    <location>
        <begin position="504"/>
        <end position="547"/>
    </location>
</feature>
<evidence type="ECO:0000256" key="2">
    <source>
        <dbReference type="ARBA" id="ARBA00022771"/>
    </source>
</evidence>